<accession>A0A059FVV7</accession>
<dbReference type="PROSITE" id="PS01129">
    <property type="entry name" value="PSI_RLU"/>
    <property type="match status" value="1"/>
</dbReference>
<dbReference type="InterPro" id="IPR006225">
    <property type="entry name" value="PsdUridine_synth_RluC/D"/>
</dbReference>
<evidence type="ECO:0000259" key="7">
    <source>
        <dbReference type="Pfam" id="PF00849"/>
    </source>
</evidence>
<dbReference type="PANTHER" id="PTHR21600">
    <property type="entry name" value="MITOCHONDRIAL RNA PSEUDOURIDINE SYNTHASE"/>
    <property type="match status" value="1"/>
</dbReference>
<dbReference type="InterPro" id="IPR006224">
    <property type="entry name" value="PsdUridine_synth_RluA-like_CS"/>
</dbReference>
<dbReference type="Gene3D" id="3.10.290.10">
    <property type="entry name" value="RNA-binding S4 domain"/>
    <property type="match status" value="1"/>
</dbReference>
<name>A0A059FVV7_9PROT</name>
<gene>
    <name evidence="9" type="ORF">HHI_08133</name>
</gene>
<feature type="active site" evidence="4">
    <location>
        <position position="152"/>
    </location>
</feature>
<dbReference type="InterPro" id="IPR036986">
    <property type="entry name" value="S4_RNA-bd_sf"/>
</dbReference>
<comment type="similarity">
    <text evidence="1 6">Belongs to the pseudouridine synthase RluA family.</text>
</comment>
<keyword evidence="2 6" id="KW-0413">Isomerase</keyword>
<dbReference type="Pfam" id="PF00849">
    <property type="entry name" value="PseudoU_synth_2"/>
    <property type="match status" value="1"/>
</dbReference>
<comment type="catalytic activity">
    <reaction evidence="3">
        <text>uridine(1911/1915/1917) in 23S rRNA = pseudouridine(1911/1915/1917) in 23S rRNA</text>
        <dbReference type="Rhea" id="RHEA:42524"/>
        <dbReference type="Rhea" id="RHEA-COMP:10097"/>
        <dbReference type="Rhea" id="RHEA-COMP:10098"/>
        <dbReference type="ChEBI" id="CHEBI:65314"/>
        <dbReference type="ChEBI" id="CHEBI:65315"/>
        <dbReference type="EC" id="5.4.99.23"/>
    </reaction>
</comment>
<dbReference type="OrthoDB" id="9807829at2"/>
<dbReference type="SUPFAM" id="SSF55174">
    <property type="entry name" value="Alpha-L RNA-binding motif"/>
    <property type="match status" value="1"/>
</dbReference>
<dbReference type="CDD" id="cd02869">
    <property type="entry name" value="PseudoU_synth_RluA_like"/>
    <property type="match status" value="1"/>
</dbReference>
<protein>
    <recommendedName>
        <fullName evidence="6">Pseudouridine synthase</fullName>
        <ecNumber evidence="6">5.4.99.-</ecNumber>
    </recommendedName>
</protein>
<dbReference type="NCBIfam" id="TIGR00005">
    <property type="entry name" value="rluA_subfam"/>
    <property type="match status" value="1"/>
</dbReference>
<dbReference type="Proteomes" id="UP000025061">
    <property type="component" value="Unassembled WGS sequence"/>
</dbReference>
<evidence type="ECO:0000313" key="9">
    <source>
        <dbReference type="EMBL" id="KCZ94747.1"/>
    </source>
</evidence>
<evidence type="ECO:0000256" key="1">
    <source>
        <dbReference type="ARBA" id="ARBA00010876"/>
    </source>
</evidence>
<dbReference type="EMBL" id="ARYI01000006">
    <property type="protein sequence ID" value="KCZ94747.1"/>
    <property type="molecule type" value="Genomic_DNA"/>
</dbReference>
<evidence type="ECO:0000256" key="2">
    <source>
        <dbReference type="ARBA" id="ARBA00023235"/>
    </source>
</evidence>
<dbReference type="PANTHER" id="PTHR21600:SF44">
    <property type="entry name" value="RIBOSOMAL LARGE SUBUNIT PSEUDOURIDINE SYNTHASE D"/>
    <property type="match status" value="1"/>
</dbReference>
<dbReference type="InterPro" id="IPR002942">
    <property type="entry name" value="S4_RNA-bd"/>
</dbReference>
<evidence type="ECO:0000256" key="5">
    <source>
        <dbReference type="PROSITE-ProRule" id="PRU00182"/>
    </source>
</evidence>
<dbReference type="InterPro" id="IPR020103">
    <property type="entry name" value="PsdUridine_synth_cat_dom_sf"/>
</dbReference>
<dbReference type="EC" id="5.4.99.-" evidence="6"/>
<dbReference type="InterPro" id="IPR050188">
    <property type="entry name" value="RluA_PseudoU_synthase"/>
</dbReference>
<evidence type="ECO:0000259" key="8">
    <source>
        <dbReference type="Pfam" id="PF01479"/>
    </source>
</evidence>
<feature type="domain" description="Pseudouridine synthase RsuA/RluA-like" evidence="7">
    <location>
        <begin position="101"/>
        <end position="270"/>
    </location>
</feature>
<dbReference type="GO" id="GO:0000455">
    <property type="term" value="P:enzyme-directed rRNA pseudouridine synthesis"/>
    <property type="evidence" value="ECO:0007669"/>
    <property type="project" value="UniProtKB-ARBA"/>
</dbReference>
<evidence type="ECO:0000256" key="4">
    <source>
        <dbReference type="PIRSR" id="PIRSR606225-1"/>
    </source>
</evidence>
<dbReference type="InterPro" id="IPR006145">
    <property type="entry name" value="PsdUridine_synth_RsuA/RluA"/>
</dbReference>
<sequence>MTRSETLVYKAAMNQIVITSEAADAGQRLDAFLGARAEGISRSRAKTLIEEGAVTVGGAVETNPRAPVKKGLVYAVNMPPPVPAMPEAEAIPLEILFEDAHLVILNKAAGMAVHPAPGSQTGTLVNALLHHCQGQLSGIGGVERPGIVHRLDKLTSGVMVAAKTESAHTGLAALFERHDIDRVYRAVTRGAPRPLSGTIEAAIARSESDRKKMSVHRNPDSPAARHAVTHYKAVETFGYKDRATRLPAAALLECRLETGRTHQIRVHMAHSGAPLIGDPVYGRQAGIMAWKAPGSEARYDKALAAARAFSRQALHAAVLGFVHPITGETLRYEAPLPEDMTGLIAALRKLPVD</sequence>
<feature type="domain" description="RNA-binding S4" evidence="8">
    <location>
        <begin position="27"/>
        <end position="71"/>
    </location>
</feature>
<dbReference type="Gene3D" id="3.30.2350.10">
    <property type="entry name" value="Pseudouridine synthase"/>
    <property type="match status" value="1"/>
</dbReference>
<dbReference type="GO" id="GO:0160140">
    <property type="term" value="F:23S rRNA pseudouridine(1911/1915/1917) synthase activity"/>
    <property type="evidence" value="ECO:0007669"/>
    <property type="project" value="UniProtKB-EC"/>
</dbReference>
<keyword evidence="5" id="KW-0694">RNA-binding</keyword>
<evidence type="ECO:0000313" key="10">
    <source>
        <dbReference type="Proteomes" id="UP000025061"/>
    </source>
</evidence>
<dbReference type="Pfam" id="PF01479">
    <property type="entry name" value="S4"/>
    <property type="match status" value="1"/>
</dbReference>
<evidence type="ECO:0000256" key="6">
    <source>
        <dbReference type="RuleBase" id="RU362028"/>
    </source>
</evidence>
<proteinExistence type="inferred from homology"/>
<comment type="function">
    <text evidence="6">Responsible for synthesis of pseudouridine from uracil.</text>
</comment>
<dbReference type="PROSITE" id="PS50889">
    <property type="entry name" value="S4"/>
    <property type="match status" value="1"/>
</dbReference>
<dbReference type="PATRIC" id="fig|1280951.3.peg.1641"/>
<comment type="catalytic activity">
    <reaction evidence="6">
        <text>a uridine in RNA = a pseudouridine in RNA</text>
        <dbReference type="Rhea" id="RHEA:48348"/>
        <dbReference type="Rhea" id="RHEA-COMP:12068"/>
        <dbReference type="Rhea" id="RHEA-COMP:12069"/>
        <dbReference type="ChEBI" id="CHEBI:65314"/>
        <dbReference type="ChEBI" id="CHEBI:65315"/>
    </reaction>
</comment>
<dbReference type="CDD" id="cd00165">
    <property type="entry name" value="S4"/>
    <property type="match status" value="1"/>
</dbReference>
<reference evidence="9 10" key="1">
    <citation type="submission" date="2013-04" db="EMBL/GenBank/DDBJ databases">
        <title>Hyphomonas hirschiana VP5 Genome Sequencing.</title>
        <authorList>
            <person name="Lai Q."/>
            <person name="Shao Z."/>
        </authorList>
    </citation>
    <scope>NUCLEOTIDE SEQUENCE [LARGE SCALE GENOMIC DNA]</scope>
    <source>
        <strain evidence="9 10">VP5</strain>
    </source>
</reference>
<dbReference type="SUPFAM" id="SSF55120">
    <property type="entry name" value="Pseudouridine synthase"/>
    <property type="match status" value="1"/>
</dbReference>
<dbReference type="GO" id="GO:0003723">
    <property type="term" value="F:RNA binding"/>
    <property type="evidence" value="ECO:0007669"/>
    <property type="project" value="UniProtKB-KW"/>
</dbReference>
<keyword evidence="10" id="KW-1185">Reference proteome</keyword>
<organism evidence="9 10">
    <name type="scientific">Hyphomonas hirschiana VP5</name>
    <dbReference type="NCBI Taxonomy" id="1280951"/>
    <lineage>
        <taxon>Bacteria</taxon>
        <taxon>Pseudomonadati</taxon>
        <taxon>Pseudomonadota</taxon>
        <taxon>Alphaproteobacteria</taxon>
        <taxon>Hyphomonadales</taxon>
        <taxon>Hyphomonadaceae</taxon>
        <taxon>Hyphomonas</taxon>
    </lineage>
</organism>
<evidence type="ECO:0000256" key="3">
    <source>
        <dbReference type="ARBA" id="ARBA00036882"/>
    </source>
</evidence>
<comment type="caution">
    <text evidence="9">The sequence shown here is derived from an EMBL/GenBank/DDBJ whole genome shotgun (WGS) entry which is preliminary data.</text>
</comment>
<dbReference type="AlphaFoldDB" id="A0A059FVV7"/>